<evidence type="ECO:0000313" key="2">
    <source>
        <dbReference type="EnsemblMetazoa" id="AFAF003537-PA"/>
    </source>
</evidence>
<name>A0A182Q5M7_9DIPT</name>
<dbReference type="Proteomes" id="UP000075886">
    <property type="component" value="Unassembled WGS sequence"/>
</dbReference>
<reference evidence="2" key="2">
    <citation type="submission" date="2020-05" db="UniProtKB">
        <authorList>
            <consortium name="EnsemblMetazoa"/>
        </authorList>
    </citation>
    <scope>IDENTIFICATION</scope>
    <source>
        <strain evidence="2">FAR1</strain>
    </source>
</reference>
<feature type="region of interest" description="Disordered" evidence="1">
    <location>
        <begin position="374"/>
        <end position="393"/>
    </location>
</feature>
<protein>
    <submittedName>
        <fullName evidence="2">Uncharacterized protein</fullName>
    </submittedName>
</protein>
<proteinExistence type="predicted"/>
<accession>A0A182Q5M7</accession>
<keyword evidence="3" id="KW-1185">Reference proteome</keyword>
<dbReference type="VEuPathDB" id="VectorBase:AFAF003537"/>
<sequence>MLERADGTNARSLSKLVGVNPMPLGGITASLNFRTDPVDRPGSEVCRHAVPLDRWCPLAGILWAAVALTAGFLCLEQGPQVVDQRRLLLDLHLRLEQLLLDVDDLLGAPVDRLLQPLDVKVEPDVRAVDLVFGVKFGTLQLQPAQQLLLVLEQMLHLRHLRVDLLPDQIEPERGPVERTLAQLELLARLEVVHGRGEVLVVLLVATAVVVVGVDQLHQLLVTIGGRTSATARRCHTIVLRQGRSESYRRFDRWYFCCRLADETSSSSSSCSGPSHGPSTSFAYRSISTIEPKFGRFGSVSRRLSAWLLLFVKIPLSLSDVWSDDSNSTFFSTRPGLSSGLSLDAPAADDDPLLAENSSLPGKVLRRTLAGSFVSRTSATSGSPSTETSDRWPPPPVAAASCRKFSRIRCLPQFLRTYLRNFSCCRFSVDFWLERRVGRESSNEVL</sequence>
<evidence type="ECO:0000313" key="3">
    <source>
        <dbReference type="Proteomes" id="UP000075886"/>
    </source>
</evidence>
<organism evidence="2 3">
    <name type="scientific">Anopheles farauti</name>
    <dbReference type="NCBI Taxonomy" id="69004"/>
    <lineage>
        <taxon>Eukaryota</taxon>
        <taxon>Metazoa</taxon>
        <taxon>Ecdysozoa</taxon>
        <taxon>Arthropoda</taxon>
        <taxon>Hexapoda</taxon>
        <taxon>Insecta</taxon>
        <taxon>Pterygota</taxon>
        <taxon>Neoptera</taxon>
        <taxon>Endopterygota</taxon>
        <taxon>Diptera</taxon>
        <taxon>Nematocera</taxon>
        <taxon>Culicoidea</taxon>
        <taxon>Culicidae</taxon>
        <taxon>Anophelinae</taxon>
        <taxon>Anopheles</taxon>
    </lineage>
</organism>
<reference evidence="3" key="1">
    <citation type="submission" date="2014-01" db="EMBL/GenBank/DDBJ databases">
        <title>The Genome Sequence of Anopheles farauti FAR1 (V2).</title>
        <authorList>
            <consortium name="The Broad Institute Genomics Platform"/>
            <person name="Neafsey D.E."/>
            <person name="Besansky N."/>
            <person name="Howell P."/>
            <person name="Walton C."/>
            <person name="Young S.K."/>
            <person name="Zeng Q."/>
            <person name="Gargeya S."/>
            <person name="Fitzgerald M."/>
            <person name="Haas B."/>
            <person name="Abouelleil A."/>
            <person name="Allen A.W."/>
            <person name="Alvarado L."/>
            <person name="Arachchi H.M."/>
            <person name="Berlin A.M."/>
            <person name="Chapman S.B."/>
            <person name="Gainer-Dewar J."/>
            <person name="Goldberg J."/>
            <person name="Griggs A."/>
            <person name="Gujja S."/>
            <person name="Hansen M."/>
            <person name="Howarth C."/>
            <person name="Imamovic A."/>
            <person name="Ireland A."/>
            <person name="Larimer J."/>
            <person name="McCowan C."/>
            <person name="Murphy C."/>
            <person name="Pearson M."/>
            <person name="Poon T.W."/>
            <person name="Priest M."/>
            <person name="Roberts A."/>
            <person name="Saif S."/>
            <person name="Shea T."/>
            <person name="Sisk P."/>
            <person name="Sykes S."/>
            <person name="Wortman J."/>
            <person name="Nusbaum C."/>
            <person name="Birren B."/>
        </authorList>
    </citation>
    <scope>NUCLEOTIDE SEQUENCE [LARGE SCALE GENOMIC DNA]</scope>
    <source>
        <strain evidence="3">FAR1</strain>
    </source>
</reference>
<feature type="compositionally biased region" description="Polar residues" evidence="1">
    <location>
        <begin position="374"/>
        <end position="386"/>
    </location>
</feature>
<dbReference type="EnsemblMetazoa" id="AFAF003537-RA">
    <property type="protein sequence ID" value="AFAF003537-PA"/>
    <property type="gene ID" value="AFAF003537"/>
</dbReference>
<dbReference type="AlphaFoldDB" id="A0A182Q5M7"/>
<dbReference type="EMBL" id="AXCN02000367">
    <property type="status" value="NOT_ANNOTATED_CDS"/>
    <property type="molecule type" value="Genomic_DNA"/>
</dbReference>
<evidence type="ECO:0000256" key="1">
    <source>
        <dbReference type="SAM" id="MobiDB-lite"/>
    </source>
</evidence>